<dbReference type="AlphaFoldDB" id="A0A7K0K1M2"/>
<evidence type="ECO:0000256" key="1">
    <source>
        <dbReference type="ARBA" id="ARBA00010839"/>
    </source>
</evidence>
<proteinExistence type="inferred from homology"/>
<dbReference type="PANTHER" id="PTHR33747">
    <property type="entry name" value="UPF0225 PROTEIN SCO1677"/>
    <property type="match status" value="1"/>
</dbReference>
<accession>A0A7K0K1M2</accession>
<sequence length="127" mass="14616">MKARLCPCGTGRNYADCCEPLHDGAREAERAEEVMRARYSAFVKRREDYLLRSWHPRTRPAEVLGDTGMTWKGLEILEVRGGGIGEETGEVEFVAHYELGGVRRTLQERSRFVRRGGRWVYLDGEIR</sequence>
<dbReference type="SUPFAM" id="SSF54427">
    <property type="entry name" value="NTF2-like"/>
    <property type="match status" value="1"/>
</dbReference>
<dbReference type="Gene3D" id="3.10.450.50">
    <property type="match status" value="1"/>
</dbReference>
<dbReference type="Pfam" id="PF17775">
    <property type="entry name" value="YchJ_M-like"/>
    <property type="match status" value="1"/>
</dbReference>
<dbReference type="RefSeq" id="WP_154543963.1">
    <property type="nucleotide sequence ID" value="NZ_JAQYQY010000003.1"/>
</dbReference>
<name>A0A7K0K1M2_9ACTO</name>
<evidence type="ECO:0000259" key="3">
    <source>
        <dbReference type="Pfam" id="PF17775"/>
    </source>
</evidence>
<dbReference type="HAMAP" id="MF_00612">
    <property type="entry name" value="UPF0225"/>
    <property type="match status" value="1"/>
</dbReference>
<protein>
    <recommendedName>
        <fullName evidence="2">UPF0225 protein FYJ63_03910</fullName>
    </recommendedName>
</protein>
<dbReference type="Proteomes" id="UP000442535">
    <property type="component" value="Unassembled WGS sequence"/>
</dbReference>
<dbReference type="InterPro" id="IPR004027">
    <property type="entry name" value="SEC_C_motif"/>
</dbReference>
<feature type="domain" description="YchJ-like middle NTF2-like" evidence="3">
    <location>
        <begin position="31"/>
        <end position="124"/>
    </location>
</feature>
<evidence type="ECO:0000313" key="5">
    <source>
        <dbReference type="Proteomes" id="UP000442535"/>
    </source>
</evidence>
<evidence type="ECO:0000256" key="2">
    <source>
        <dbReference type="HAMAP-Rule" id="MF_00612"/>
    </source>
</evidence>
<dbReference type="Pfam" id="PF02810">
    <property type="entry name" value="SEC-C"/>
    <property type="match status" value="1"/>
</dbReference>
<comment type="similarity">
    <text evidence="1 2">Belongs to the UPF0225 family.</text>
</comment>
<gene>
    <name evidence="4" type="ORF">FYJ63_03910</name>
</gene>
<reference evidence="4 5" key="1">
    <citation type="submission" date="2019-08" db="EMBL/GenBank/DDBJ databases">
        <title>In-depth cultivation of the pig gut microbiome towards novel bacterial diversity and tailored functional studies.</title>
        <authorList>
            <person name="Wylensek D."/>
            <person name="Hitch T.C.A."/>
            <person name="Clavel T."/>
        </authorList>
    </citation>
    <scope>NUCLEOTIDE SEQUENCE [LARGE SCALE GENOMIC DNA]</scope>
    <source>
        <strain evidence="4 5">RF-GAM-744-WT-7</strain>
    </source>
</reference>
<organism evidence="4 5">
    <name type="scientific">Mobiluncus porci</name>
    <dbReference type="NCBI Taxonomy" id="2652278"/>
    <lineage>
        <taxon>Bacteria</taxon>
        <taxon>Bacillati</taxon>
        <taxon>Actinomycetota</taxon>
        <taxon>Actinomycetes</taxon>
        <taxon>Actinomycetales</taxon>
        <taxon>Actinomycetaceae</taxon>
        <taxon>Mobiluncus</taxon>
    </lineage>
</organism>
<comment type="caution">
    <text evidence="4">The sequence shown here is derived from an EMBL/GenBank/DDBJ whole genome shotgun (WGS) entry which is preliminary data.</text>
</comment>
<dbReference type="InterPro" id="IPR023006">
    <property type="entry name" value="YchJ-like"/>
</dbReference>
<dbReference type="PANTHER" id="PTHR33747:SF1">
    <property type="entry name" value="ADENYLATE CYCLASE-ASSOCIATED CAP C-TERMINAL DOMAIN-CONTAINING PROTEIN"/>
    <property type="match status" value="1"/>
</dbReference>
<evidence type="ECO:0000313" key="4">
    <source>
        <dbReference type="EMBL" id="MST49387.1"/>
    </source>
</evidence>
<dbReference type="InterPro" id="IPR048469">
    <property type="entry name" value="YchJ-like_M"/>
</dbReference>
<keyword evidence="5" id="KW-1185">Reference proteome</keyword>
<dbReference type="InterPro" id="IPR032710">
    <property type="entry name" value="NTF2-like_dom_sf"/>
</dbReference>
<dbReference type="EMBL" id="VUMY01000005">
    <property type="protein sequence ID" value="MST49387.1"/>
    <property type="molecule type" value="Genomic_DNA"/>
</dbReference>